<proteinExistence type="inferred from homology"/>
<dbReference type="PANTHER" id="PTHR33048">
    <property type="entry name" value="PTH11-LIKE INTEGRAL MEMBRANE PROTEIN (AFU_ORTHOLOGUE AFUA_5G11245)"/>
    <property type="match status" value="1"/>
</dbReference>
<dbReference type="OrthoDB" id="3923077at2759"/>
<feature type="compositionally biased region" description="Basic and acidic residues" evidence="6">
    <location>
        <begin position="363"/>
        <end position="374"/>
    </location>
</feature>
<keyword evidence="2 7" id="KW-0812">Transmembrane</keyword>
<evidence type="ECO:0000256" key="3">
    <source>
        <dbReference type="ARBA" id="ARBA00022989"/>
    </source>
</evidence>
<comment type="similarity">
    <text evidence="5">Belongs to the SAT4 family.</text>
</comment>
<evidence type="ECO:0000259" key="8">
    <source>
        <dbReference type="Pfam" id="PF20684"/>
    </source>
</evidence>
<evidence type="ECO:0000256" key="7">
    <source>
        <dbReference type="SAM" id="Phobius"/>
    </source>
</evidence>
<gene>
    <name evidence="9" type="ORF">FKW77_007132</name>
</gene>
<protein>
    <recommendedName>
        <fullName evidence="8">Rhodopsin domain-containing protein</fullName>
    </recommendedName>
</protein>
<dbReference type="PANTHER" id="PTHR33048:SF96">
    <property type="entry name" value="INTEGRAL MEMBRANE PROTEIN"/>
    <property type="match status" value="1"/>
</dbReference>
<evidence type="ECO:0000256" key="5">
    <source>
        <dbReference type="ARBA" id="ARBA00038359"/>
    </source>
</evidence>
<dbReference type="STRING" id="50376.A0A517KWQ8"/>
<reference evidence="9 10" key="1">
    <citation type="submission" date="2019-07" db="EMBL/GenBank/DDBJ databases">
        <title>Finished genome of Venturia effusa.</title>
        <authorList>
            <person name="Young C.A."/>
            <person name="Cox M.P."/>
            <person name="Ganley A.R.D."/>
            <person name="David W.J."/>
        </authorList>
    </citation>
    <scope>NUCLEOTIDE SEQUENCE [LARGE SCALE GENOMIC DNA]</scope>
    <source>
        <strain evidence="10">albino</strain>
    </source>
</reference>
<dbReference type="EMBL" id="CP042185">
    <property type="protein sequence ID" value="QDS67814.1"/>
    <property type="molecule type" value="Genomic_DNA"/>
</dbReference>
<feature type="region of interest" description="Disordered" evidence="6">
    <location>
        <begin position="360"/>
        <end position="395"/>
    </location>
</feature>
<organism evidence="9 10">
    <name type="scientific">Venturia effusa</name>
    <dbReference type="NCBI Taxonomy" id="50376"/>
    <lineage>
        <taxon>Eukaryota</taxon>
        <taxon>Fungi</taxon>
        <taxon>Dikarya</taxon>
        <taxon>Ascomycota</taxon>
        <taxon>Pezizomycotina</taxon>
        <taxon>Dothideomycetes</taxon>
        <taxon>Pleosporomycetidae</taxon>
        <taxon>Venturiales</taxon>
        <taxon>Venturiaceae</taxon>
        <taxon>Venturia</taxon>
    </lineage>
</organism>
<feature type="transmembrane region" description="Helical" evidence="7">
    <location>
        <begin position="72"/>
        <end position="93"/>
    </location>
</feature>
<evidence type="ECO:0000256" key="2">
    <source>
        <dbReference type="ARBA" id="ARBA00022692"/>
    </source>
</evidence>
<dbReference type="AlphaFoldDB" id="A0A517KWQ8"/>
<dbReference type="Proteomes" id="UP000316270">
    <property type="component" value="Chromosome 1"/>
</dbReference>
<feature type="compositionally biased region" description="Polar residues" evidence="6">
    <location>
        <begin position="375"/>
        <end position="384"/>
    </location>
</feature>
<comment type="subcellular location">
    <subcellularLocation>
        <location evidence="1">Membrane</location>
        <topology evidence="1">Multi-pass membrane protein</topology>
    </subcellularLocation>
</comment>
<keyword evidence="4 7" id="KW-0472">Membrane</keyword>
<keyword evidence="10" id="KW-1185">Reference proteome</keyword>
<dbReference type="GO" id="GO:0016020">
    <property type="term" value="C:membrane"/>
    <property type="evidence" value="ECO:0007669"/>
    <property type="project" value="UniProtKB-SubCell"/>
</dbReference>
<feature type="transmembrane region" description="Helical" evidence="7">
    <location>
        <begin position="105"/>
        <end position="131"/>
    </location>
</feature>
<name>A0A517KWQ8_9PEZI</name>
<keyword evidence="3 7" id="KW-1133">Transmembrane helix</keyword>
<feature type="transmembrane region" description="Helical" evidence="7">
    <location>
        <begin position="21"/>
        <end position="43"/>
    </location>
</feature>
<accession>A0A517KWQ8</accession>
<dbReference type="InterPro" id="IPR049326">
    <property type="entry name" value="Rhodopsin_dom_fungi"/>
</dbReference>
<feature type="domain" description="Rhodopsin" evidence="8">
    <location>
        <begin position="2"/>
        <end position="167"/>
    </location>
</feature>
<evidence type="ECO:0000313" key="10">
    <source>
        <dbReference type="Proteomes" id="UP000316270"/>
    </source>
</evidence>
<evidence type="ECO:0000313" key="9">
    <source>
        <dbReference type="EMBL" id="QDS67814.1"/>
    </source>
</evidence>
<evidence type="ECO:0000256" key="6">
    <source>
        <dbReference type="SAM" id="MobiDB-lite"/>
    </source>
</evidence>
<evidence type="ECO:0000256" key="4">
    <source>
        <dbReference type="ARBA" id="ARBA00023136"/>
    </source>
</evidence>
<dbReference type="InterPro" id="IPR052337">
    <property type="entry name" value="SAT4-like"/>
</dbReference>
<feature type="compositionally biased region" description="Basic and acidic residues" evidence="6">
    <location>
        <begin position="385"/>
        <end position="395"/>
    </location>
</feature>
<feature type="transmembrane region" description="Helical" evidence="7">
    <location>
        <begin position="143"/>
        <end position="167"/>
    </location>
</feature>
<sequence>MMKVSVGAFLLRVATKRTQLWIIRGVMLFTSLFGGAYFFLAIFQCKPVSAWWRQTPDSGSCMGPSIVLGTSYTSAALNSIADWTFGILPYFIVKDTDLPQKQKQLVAIILGFAAIGSIATLIRMPFIASLAHTDDFLYTTVDIAIWSIVEPGVGIAAACAATFRPLLPSRGRPRWFSKTAGYARSHPLRGDLKRSQQSRSYAFSQSPSMPKLRPDYVGNYTEITSPAAENSHGPAFRNVKGHFRSSPSAISRVTHGNHREALNSASTMTAKEYSCPISAAVSIDDDCTNLPISTDCQQLIRLPSKPTKIYASHDQRQFLGLSDGRRGLGVGGKGLEIMGITKSIEVTFFEEIELGGVDGLGKSSEDTIREEDGGKSNTSRNSSWTKRDLAARRYR</sequence>
<dbReference type="Pfam" id="PF20684">
    <property type="entry name" value="Fung_rhodopsin"/>
    <property type="match status" value="1"/>
</dbReference>
<evidence type="ECO:0000256" key="1">
    <source>
        <dbReference type="ARBA" id="ARBA00004141"/>
    </source>
</evidence>